<keyword evidence="3" id="KW-1185">Reference proteome</keyword>
<dbReference type="EMBL" id="JAWWNJ010000001">
    <property type="protein sequence ID" value="KAK7064646.1"/>
    <property type="molecule type" value="Genomic_DNA"/>
</dbReference>
<comment type="caution">
    <text evidence="2">The sequence shown here is derived from an EMBL/GenBank/DDBJ whole genome shotgun (WGS) entry which is preliminary data.</text>
</comment>
<proteinExistence type="predicted"/>
<sequence>MSSSAVPHVVAFLTRPLLKSFPLAAVSTAQLILSASLASLLSATFTLNAAAPLPAPLLAASLGAGIPWEKWLAALGSSEILLFFGPGYVKARLGNAAVTDIWSEETQGSVVPISRVQAQPKAASLIQQNNTGARLRAMLLSARVRSARRQQAAVIAQPIRIPSLPFSPTSDSDSSSSSDSESDYCDSESDTASSASSYTPIDSPVKSTPAALPAVGPYRPPFARMRARAPAAAPTASTPTTKPRTAAAPHPIPATNPSKKDTTAYVYQGGVTRVMTGGVMLGARHVPRATRS</sequence>
<evidence type="ECO:0000256" key="1">
    <source>
        <dbReference type="SAM" id="MobiDB-lite"/>
    </source>
</evidence>
<name>A0AAW0EH92_9AGAR</name>
<dbReference type="AlphaFoldDB" id="A0AAW0EH92"/>
<reference evidence="2 3" key="1">
    <citation type="journal article" date="2024" name="J Genomics">
        <title>Draft genome sequencing and assembly of Favolaschia claudopus CIRM-BRFM 2984 isolated from oak limbs.</title>
        <authorList>
            <person name="Navarro D."/>
            <person name="Drula E."/>
            <person name="Chaduli D."/>
            <person name="Cazenave R."/>
            <person name="Ahrendt S."/>
            <person name="Wang J."/>
            <person name="Lipzen A."/>
            <person name="Daum C."/>
            <person name="Barry K."/>
            <person name="Grigoriev I.V."/>
            <person name="Favel A."/>
            <person name="Rosso M.N."/>
            <person name="Martin F."/>
        </authorList>
    </citation>
    <scope>NUCLEOTIDE SEQUENCE [LARGE SCALE GENOMIC DNA]</scope>
    <source>
        <strain evidence="2 3">CIRM-BRFM 2984</strain>
    </source>
</reference>
<feature type="compositionally biased region" description="Acidic residues" evidence="1">
    <location>
        <begin position="180"/>
        <end position="189"/>
    </location>
</feature>
<feature type="region of interest" description="Disordered" evidence="1">
    <location>
        <begin position="164"/>
        <end position="261"/>
    </location>
</feature>
<gene>
    <name evidence="2" type="ORF">R3P38DRAFT_3250208</name>
</gene>
<evidence type="ECO:0000313" key="2">
    <source>
        <dbReference type="EMBL" id="KAK7064646.1"/>
    </source>
</evidence>
<feature type="compositionally biased region" description="Low complexity" evidence="1">
    <location>
        <begin position="170"/>
        <end position="179"/>
    </location>
</feature>
<evidence type="ECO:0000313" key="3">
    <source>
        <dbReference type="Proteomes" id="UP001362999"/>
    </source>
</evidence>
<organism evidence="2 3">
    <name type="scientific">Favolaschia claudopus</name>
    <dbReference type="NCBI Taxonomy" id="2862362"/>
    <lineage>
        <taxon>Eukaryota</taxon>
        <taxon>Fungi</taxon>
        <taxon>Dikarya</taxon>
        <taxon>Basidiomycota</taxon>
        <taxon>Agaricomycotina</taxon>
        <taxon>Agaricomycetes</taxon>
        <taxon>Agaricomycetidae</taxon>
        <taxon>Agaricales</taxon>
        <taxon>Marasmiineae</taxon>
        <taxon>Mycenaceae</taxon>
        <taxon>Favolaschia</taxon>
    </lineage>
</organism>
<protein>
    <submittedName>
        <fullName evidence="2">Uncharacterized protein</fullName>
    </submittedName>
</protein>
<accession>A0AAW0EH92</accession>
<dbReference type="Proteomes" id="UP001362999">
    <property type="component" value="Unassembled WGS sequence"/>
</dbReference>
<feature type="compositionally biased region" description="Low complexity" evidence="1">
    <location>
        <begin position="221"/>
        <end position="249"/>
    </location>
</feature>